<keyword evidence="2" id="KW-1185">Reference proteome</keyword>
<comment type="caution">
    <text evidence="1">The sequence shown here is derived from an EMBL/GenBank/DDBJ whole genome shotgun (WGS) entry which is preliminary data.</text>
</comment>
<accession>A0ABS3RZP2</accession>
<sequence length="100" mass="10705">MRLVVHPALRTAALTAAVPLAVNEKLRLHELLARYISGVPTPVSGVGAVPYGPVWALDTPALARWRSHLIGRLAGSRFDYLTAPDPETAADLLAEEADAR</sequence>
<protein>
    <submittedName>
        <fullName evidence="1">Uncharacterized protein</fullName>
    </submittedName>
</protein>
<gene>
    <name evidence="1" type="ORF">J4709_29775</name>
</gene>
<dbReference type="EMBL" id="JAGEPF010000018">
    <property type="protein sequence ID" value="MBO2461768.1"/>
    <property type="molecule type" value="Genomic_DNA"/>
</dbReference>
<name>A0ABS3RZP2_9ACTN</name>
<reference evidence="1 2" key="1">
    <citation type="submission" date="2021-03" db="EMBL/GenBank/DDBJ databases">
        <title>Actinomadura violae sp. nov., isolated from lichen in Thailand.</title>
        <authorList>
            <person name="Kanchanasin P."/>
            <person name="Saeng-In P."/>
            <person name="Phongsopitanun W."/>
            <person name="Yuki M."/>
            <person name="Kudo T."/>
            <person name="Ohkuma M."/>
            <person name="Tanasupawat S."/>
        </authorList>
    </citation>
    <scope>NUCLEOTIDE SEQUENCE [LARGE SCALE GENOMIC DNA]</scope>
    <source>
        <strain evidence="1 2">LCR2-06</strain>
    </source>
</reference>
<proteinExistence type="predicted"/>
<evidence type="ECO:0000313" key="2">
    <source>
        <dbReference type="Proteomes" id="UP000680206"/>
    </source>
</evidence>
<dbReference type="RefSeq" id="WP_208245306.1">
    <property type="nucleotide sequence ID" value="NZ_JAGEPF010000018.1"/>
</dbReference>
<evidence type="ECO:0000313" key="1">
    <source>
        <dbReference type="EMBL" id="MBO2461768.1"/>
    </source>
</evidence>
<dbReference type="Proteomes" id="UP000680206">
    <property type="component" value="Unassembled WGS sequence"/>
</dbReference>
<organism evidence="1 2">
    <name type="scientific">Actinomadura violacea</name>
    <dbReference type="NCBI Taxonomy" id="2819934"/>
    <lineage>
        <taxon>Bacteria</taxon>
        <taxon>Bacillati</taxon>
        <taxon>Actinomycetota</taxon>
        <taxon>Actinomycetes</taxon>
        <taxon>Streptosporangiales</taxon>
        <taxon>Thermomonosporaceae</taxon>
        <taxon>Actinomadura</taxon>
    </lineage>
</organism>